<feature type="transmembrane region" description="Helical" evidence="2">
    <location>
        <begin position="502"/>
        <end position="522"/>
    </location>
</feature>
<evidence type="ECO:0000256" key="2">
    <source>
        <dbReference type="SAM" id="Phobius"/>
    </source>
</evidence>
<dbReference type="AlphaFoldDB" id="A0A853DHW2"/>
<feature type="transmembrane region" description="Helical" evidence="2">
    <location>
        <begin position="200"/>
        <end position="221"/>
    </location>
</feature>
<feature type="transmembrane region" description="Helical" evidence="2">
    <location>
        <begin position="91"/>
        <end position="111"/>
    </location>
</feature>
<feature type="compositionally biased region" description="Basic and acidic residues" evidence="1">
    <location>
        <begin position="7"/>
        <end position="22"/>
    </location>
</feature>
<proteinExistence type="predicted"/>
<dbReference type="EMBL" id="JACCFW010000001">
    <property type="protein sequence ID" value="NYJ76348.1"/>
    <property type="molecule type" value="Genomic_DNA"/>
</dbReference>
<gene>
    <name evidence="3" type="ORF">HNR15_003311</name>
</gene>
<evidence type="ECO:0008006" key="5">
    <source>
        <dbReference type="Google" id="ProtNLM"/>
    </source>
</evidence>
<feature type="transmembrane region" description="Helical" evidence="2">
    <location>
        <begin position="272"/>
        <end position="288"/>
    </location>
</feature>
<comment type="caution">
    <text evidence="3">The sequence shown here is derived from an EMBL/GenBank/DDBJ whole genome shotgun (WGS) entry which is preliminary data.</text>
</comment>
<feature type="transmembrane region" description="Helical" evidence="2">
    <location>
        <begin position="59"/>
        <end position="79"/>
    </location>
</feature>
<feature type="transmembrane region" description="Helical" evidence="2">
    <location>
        <begin position="478"/>
        <end position="496"/>
    </location>
</feature>
<evidence type="ECO:0000256" key="1">
    <source>
        <dbReference type="SAM" id="MobiDB-lite"/>
    </source>
</evidence>
<dbReference type="RefSeq" id="WP_179483412.1">
    <property type="nucleotide sequence ID" value="NZ_JACCFW010000001.1"/>
</dbReference>
<keyword evidence="2" id="KW-0812">Transmembrane</keyword>
<feature type="transmembrane region" description="Helical" evidence="2">
    <location>
        <begin position="172"/>
        <end position="193"/>
    </location>
</feature>
<feature type="transmembrane region" description="Helical" evidence="2">
    <location>
        <begin position="453"/>
        <end position="471"/>
    </location>
</feature>
<feature type="region of interest" description="Disordered" evidence="1">
    <location>
        <begin position="1"/>
        <end position="22"/>
    </location>
</feature>
<name>A0A853DHW2_9MICO</name>
<feature type="transmembrane region" description="Helical" evidence="2">
    <location>
        <begin position="227"/>
        <end position="243"/>
    </location>
</feature>
<dbReference type="Proteomes" id="UP000571817">
    <property type="component" value="Unassembled WGS sequence"/>
</dbReference>
<organism evidence="3 4">
    <name type="scientific">Allobranchiibius huperziae</name>
    <dbReference type="NCBI Taxonomy" id="1874116"/>
    <lineage>
        <taxon>Bacteria</taxon>
        <taxon>Bacillati</taxon>
        <taxon>Actinomycetota</taxon>
        <taxon>Actinomycetes</taxon>
        <taxon>Micrococcales</taxon>
        <taxon>Dermacoccaceae</taxon>
        <taxon>Allobranchiibius</taxon>
    </lineage>
</organism>
<sequence>MSDPDSPADRHTEKPVSRPAGRAERAATWLQRAIGAGLCLLVLGILVHPQLPNNGYDRWVVTLATLLVAAAAWFVPRRLRPVGTSWSPRRWMWVGAGTWCAGGVLALYEAYFSGYHVSWDAGVVKQAALLPRAQFTPFLVEYFSRYPNNAALMAVDRLVWHVQHATGVGFDASYALLNAALFMIASGLLYLTVRVVRGAAWAVVALLLMDFLIGVSAWMSVPYTDLLALWTPIGAVLLLIATLRSSGWRGPVLAALAGIALGIGYQVKVTPVVGLVAFAITALFAVARRGRVGRVVLLGSVAAAVLAFLAASSLTSTVSGRLSGTEPLTSGHAASPMVYVAQGLRVQYIPDDRVDMIGGYDGAIDRGTYDMTGDQQARVARSAISRRLRELGPGGLVRFEANKMAFNWGDGMFWAHGEGHDMSQPPTRTGAAARPAVAWSFPGHGLYRLHVDLANTVWFSLLLLTGLGLLRSRYSPEVLLLALTVVGIAVFVLLFQGRSRYLIGHVPVLIALACALAPRRTAPSPTAERRMQHARSFVGRR</sequence>
<keyword evidence="2" id="KW-1133">Transmembrane helix</keyword>
<protein>
    <recommendedName>
        <fullName evidence="5">Glycosyltransferase RgtA/B/C/D-like domain-containing protein</fullName>
    </recommendedName>
</protein>
<accession>A0A853DHW2</accession>
<evidence type="ECO:0000313" key="4">
    <source>
        <dbReference type="Proteomes" id="UP000571817"/>
    </source>
</evidence>
<keyword evidence="4" id="KW-1185">Reference proteome</keyword>
<feature type="transmembrane region" description="Helical" evidence="2">
    <location>
        <begin position="295"/>
        <end position="314"/>
    </location>
</feature>
<keyword evidence="2" id="KW-0472">Membrane</keyword>
<evidence type="ECO:0000313" key="3">
    <source>
        <dbReference type="EMBL" id="NYJ76348.1"/>
    </source>
</evidence>
<reference evidence="3 4" key="1">
    <citation type="submission" date="2020-07" db="EMBL/GenBank/DDBJ databases">
        <title>Sequencing the genomes of 1000 actinobacteria strains.</title>
        <authorList>
            <person name="Klenk H.-P."/>
        </authorList>
    </citation>
    <scope>NUCLEOTIDE SEQUENCE [LARGE SCALE GENOMIC DNA]</scope>
    <source>
        <strain evidence="3 4">DSM 29531</strain>
    </source>
</reference>
<feature type="transmembrane region" description="Helical" evidence="2">
    <location>
        <begin position="29"/>
        <end position="47"/>
    </location>
</feature>